<dbReference type="Pfam" id="PF02661">
    <property type="entry name" value="Fic"/>
    <property type="match status" value="1"/>
</dbReference>
<dbReference type="InterPro" id="IPR006440">
    <property type="entry name" value="Doc"/>
</dbReference>
<evidence type="ECO:0000313" key="3">
    <source>
        <dbReference type="Proteomes" id="UP001213907"/>
    </source>
</evidence>
<organism evidence="2 3">
    <name type="scientific">Afipia carboxydohydrogena</name>
    <name type="common">Pseudomonas carboxydohydrogena</name>
    <dbReference type="NCBI Taxonomy" id="290"/>
    <lineage>
        <taxon>Bacteria</taxon>
        <taxon>Pseudomonadati</taxon>
        <taxon>Pseudomonadota</taxon>
        <taxon>Alphaproteobacteria</taxon>
        <taxon>Hyphomicrobiales</taxon>
        <taxon>Nitrobacteraceae</taxon>
        <taxon>Afipia</taxon>
    </lineage>
</organism>
<dbReference type="PIRSF" id="PIRSF018297">
    <property type="entry name" value="Doc"/>
    <property type="match status" value="1"/>
</dbReference>
<dbReference type="Proteomes" id="UP001213907">
    <property type="component" value="Chromosome"/>
</dbReference>
<evidence type="ECO:0000259" key="1">
    <source>
        <dbReference type="PROSITE" id="PS51459"/>
    </source>
</evidence>
<accession>A0ABY8BQX9</accession>
<name>A0ABY8BQX9_AFICR</name>
<evidence type="ECO:0000313" key="2">
    <source>
        <dbReference type="EMBL" id="WEF52353.1"/>
    </source>
</evidence>
<dbReference type="PANTHER" id="PTHR39426">
    <property type="entry name" value="HOMOLOGY TO DEATH-ON-CURING PROTEIN OF PHAGE P1"/>
    <property type="match status" value="1"/>
</dbReference>
<dbReference type="InterPro" id="IPR036597">
    <property type="entry name" value="Fido-like_dom_sf"/>
</dbReference>
<proteinExistence type="predicted"/>
<sequence length="127" mass="14145">MSEPVWLDIREIIDIHAEQLAMFGGPEGIRDQGLLESAILRPVNQWHYGQTDFAVLAAAYAFGLARNHPFIDGNKRIAFQAMMVFLRMNDIPFAPRPADATAIILALAAGEVGEEGLTRWIRDNWPG</sequence>
<dbReference type="NCBIfam" id="TIGR01550">
    <property type="entry name" value="DOC_P1"/>
    <property type="match status" value="1"/>
</dbReference>
<dbReference type="SUPFAM" id="SSF140931">
    <property type="entry name" value="Fic-like"/>
    <property type="match status" value="1"/>
</dbReference>
<keyword evidence="3" id="KW-1185">Reference proteome</keyword>
<gene>
    <name evidence="2" type="ORF">AFIC_000834</name>
</gene>
<dbReference type="PANTHER" id="PTHR39426:SF1">
    <property type="entry name" value="HOMOLOGY TO DEATH-ON-CURING PROTEIN OF PHAGE P1"/>
    <property type="match status" value="1"/>
</dbReference>
<dbReference type="EMBL" id="CP113162">
    <property type="protein sequence ID" value="WEF52353.1"/>
    <property type="molecule type" value="Genomic_DNA"/>
</dbReference>
<dbReference type="PROSITE" id="PS51459">
    <property type="entry name" value="FIDO"/>
    <property type="match status" value="1"/>
</dbReference>
<dbReference type="Gene3D" id="1.20.120.1870">
    <property type="entry name" value="Fic/DOC protein, Fido domain"/>
    <property type="match status" value="1"/>
</dbReference>
<dbReference type="RefSeq" id="WP_275247906.1">
    <property type="nucleotide sequence ID" value="NZ_BAABDX010000001.1"/>
</dbReference>
<feature type="domain" description="Fido" evidence="1">
    <location>
        <begin position="7"/>
        <end position="123"/>
    </location>
</feature>
<dbReference type="InterPro" id="IPR003812">
    <property type="entry name" value="Fido"/>
</dbReference>
<dbReference type="InterPro" id="IPR053737">
    <property type="entry name" value="Type_II_TA_Toxin"/>
</dbReference>
<protein>
    <submittedName>
        <fullName evidence="2">Type II toxin-antitoxin system death-on-curing family toxin</fullName>
    </submittedName>
</protein>
<reference evidence="2 3" key="1">
    <citation type="submission" date="2022-11" db="EMBL/GenBank/DDBJ databases">
        <authorList>
            <person name="Siebert D."/>
            <person name="Busche T."/>
            <person name="Saydam E."/>
            <person name="Kalinowski J."/>
            <person name="Ruckert C."/>
            <person name="Blombach B."/>
        </authorList>
    </citation>
    <scope>NUCLEOTIDE SEQUENCE [LARGE SCALE GENOMIC DNA]</scope>
    <source>
        <strain evidence="2 3">DSM 1083</strain>
    </source>
</reference>